<organism evidence="3 4">
    <name type="scientific">Leucosporidium creatinivorum</name>
    <dbReference type="NCBI Taxonomy" id="106004"/>
    <lineage>
        <taxon>Eukaryota</taxon>
        <taxon>Fungi</taxon>
        <taxon>Dikarya</taxon>
        <taxon>Basidiomycota</taxon>
        <taxon>Pucciniomycotina</taxon>
        <taxon>Microbotryomycetes</taxon>
        <taxon>Leucosporidiales</taxon>
        <taxon>Leucosporidium</taxon>
    </lineage>
</organism>
<dbReference type="STRING" id="106004.A0A1Y2FKZ5"/>
<sequence>MAKGGSPASSSKGPPSTVANSLSTAPSGFPSSVSYLTAPLPSPGLPKPLASVYCAPCPPSLFPNPPPRLAIKSPTSPLCGQAGLFNAGSKAIPRGTWIRDYLGVVHLEKEADSQSDYDLSLERHEDGEVVGIDATKRGNEARFVNDYRGWAERPNAEFQLRSWEVKDGQGKVVGVGRRMAIYAGPRGVEKGAELCVSYGRGFWRERMKEGENEEAEED</sequence>
<reference evidence="3 4" key="1">
    <citation type="submission" date="2016-07" db="EMBL/GenBank/DDBJ databases">
        <title>Pervasive Adenine N6-methylation of Active Genes in Fungi.</title>
        <authorList>
            <consortium name="DOE Joint Genome Institute"/>
            <person name="Mondo S.J."/>
            <person name="Dannebaum R.O."/>
            <person name="Kuo R.C."/>
            <person name="Labutti K."/>
            <person name="Haridas S."/>
            <person name="Kuo A."/>
            <person name="Salamov A."/>
            <person name="Ahrendt S.R."/>
            <person name="Lipzen A."/>
            <person name="Sullivan W."/>
            <person name="Andreopoulos W.B."/>
            <person name="Clum A."/>
            <person name="Lindquist E."/>
            <person name="Daum C."/>
            <person name="Ramamoorthy G.K."/>
            <person name="Gryganskyi A."/>
            <person name="Culley D."/>
            <person name="Magnuson J.K."/>
            <person name="James T.Y."/>
            <person name="O'Malley M.A."/>
            <person name="Stajich J.E."/>
            <person name="Spatafora J.W."/>
            <person name="Visel A."/>
            <person name="Grigoriev I.V."/>
        </authorList>
    </citation>
    <scope>NUCLEOTIDE SEQUENCE [LARGE SCALE GENOMIC DNA]</scope>
    <source>
        <strain evidence="3 4">62-1032</strain>
    </source>
</reference>
<evidence type="ECO:0000313" key="4">
    <source>
        <dbReference type="Proteomes" id="UP000193467"/>
    </source>
</evidence>
<comment type="caution">
    <text evidence="3">The sequence shown here is derived from an EMBL/GenBank/DDBJ whole genome shotgun (WGS) entry which is preliminary data.</text>
</comment>
<evidence type="ECO:0000256" key="1">
    <source>
        <dbReference type="SAM" id="MobiDB-lite"/>
    </source>
</evidence>
<dbReference type="SUPFAM" id="SSF82199">
    <property type="entry name" value="SET domain"/>
    <property type="match status" value="1"/>
</dbReference>
<gene>
    <name evidence="3" type="ORF">BCR35DRAFT_57673</name>
</gene>
<dbReference type="Proteomes" id="UP000193467">
    <property type="component" value="Unassembled WGS sequence"/>
</dbReference>
<dbReference type="EMBL" id="MCGR01000017">
    <property type="protein sequence ID" value="ORY84650.1"/>
    <property type="molecule type" value="Genomic_DNA"/>
</dbReference>
<proteinExistence type="predicted"/>
<dbReference type="PROSITE" id="PS50280">
    <property type="entry name" value="SET"/>
    <property type="match status" value="1"/>
</dbReference>
<feature type="compositionally biased region" description="Low complexity" evidence="1">
    <location>
        <begin position="1"/>
        <end position="16"/>
    </location>
</feature>
<dbReference type="InterPro" id="IPR001214">
    <property type="entry name" value="SET_dom"/>
</dbReference>
<dbReference type="Gene3D" id="2.170.270.10">
    <property type="entry name" value="SET domain"/>
    <property type="match status" value="1"/>
</dbReference>
<dbReference type="InParanoid" id="A0A1Y2FKZ5"/>
<keyword evidence="4" id="KW-1185">Reference proteome</keyword>
<accession>A0A1Y2FKZ5</accession>
<protein>
    <recommendedName>
        <fullName evidence="2">SET domain-containing protein</fullName>
    </recommendedName>
</protein>
<feature type="domain" description="SET" evidence="2">
    <location>
        <begin position="67"/>
        <end position="199"/>
    </location>
</feature>
<dbReference type="InterPro" id="IPR046341">
    <property type="entry name" value="SET_dom_sf"/>
</dbReference>
<dbReference type="Pfam" id="PF00856">
    <property type="entry name" value="SET"/>
    <property type="match status" value="1"/>
</dbReference>
<dbReference type="AlphaFoldDB" id="A0A1Y2FKZ5"/>
<name>A0A1Y2FKZ5_9BASI</name>
<evidence type="ECO:0000259" key="2">
    <source>
        <dbReference type="PROSITE" id="PS50280"/>
    </source>
</evidence>
<evidence type="ECO:0000313" key="3">
    <source>
        <dbReference type="EMBL" id="ORY84650.1"/>
    </source>
</evidence>
<dbReference type="OrthoDB" id="5792673at2759"/>
<feature type="region of interest" description="Disordered" evidence="1">
    <location>
        <begin position="1"/>
        <end position="23"/>
    </location>
</feature>